<dbReference type="Gene3D" id="3.40.710.10">
    <property type="entry name" value="DD-peptidase/beta-lactamase superfamily"/>
    <property type="match status" value="1"/>
</dbReference>
<sequence>MLHIKNEYIEHAMIKEAISKHSRKAYDYILEKVDINEINIELQHIGLDIIVNKDNTSINENCGTATSVFNFMKCLYETEKDNILIFESLKEQEDPDGFQFPTQYEWLHMTGGLDKFCNDVGYLYLEDRVLMCIGFVHAYEENIEWYQLEQVLKEIGELVVHTYTK</sequence>
<protein>
    <submittedName>
        <fullName evidence="2">Serine hydrolase</fullName>
    </submittedName>
</protein>
<keyword evidence="3" id="KW-1185">Reference proteome</keyword>
<comment type="caution">
    <text evidence="2">The sequence shown here is derived from an EMBL/GenBank/DDBJ whole genome shotgun (WGS) entry which is preliminary data.</text>
</comment>
<dbReference type="EMBL" id="JBAWSV010000001">
    <property type="protein sequence ID" value="MEI4828428.1"/>
    <property type="molecule type" value="Genomic_DNA"/>
</dbReference>
<reference evidence="2 3" key="1">
    <citation type="submission" date="2024-01" db="EMBL/GenBank/DDBJ databases">
        <title>Seven novel Bacillus-like species.</title>
        <authorList>
            <person name="Liu G."/>
        </authorList>
    </citation>
    <scope>NUCLEOTIDE SEQUENCE [LARGE SCALE GENOMIC DNA]</scope>
    <source>
        <strain evidence="2 3">FJAT-53711</strain>
    </source>
</reference>
<proteinExistence type="predicted"/>
<accession>A0ABU8FR64</accession>
<dbReference type="GO" id="GO:0016787">
    <property type="term" value="F:hydrolase activity"/>
    <property type="evidence" value="ECO:0007669"/>
    <property type="project" value="UniProtKB-KW"/>
</dbReference>
<dbReference type="InterPro" id="IPR012338">
    <property type="entry name" value="Beta-lactam/transpept-like"/>
</dbReference>
<organism evidence="2 3">
    <name type="scientific">Bacillus yunxiaonensis</name>
    <dbReference type="NCBI Taxonomy" id="3127665"/>
    <lineage>
        <taxon>Bacteria</taxon>
        <taxon>Bacillati</taxon>
        <taxon>Bacillota</taxon>
        <taxon>Bacilli</taxon>
        <taxon>Bacillales</taxon>
        <taxon>Bacillaceae</taxon>
        <taxon>Bacillus</taxon>
    </lineage>
</organism>
<keyword evidence="2" id="KW-0378">Hydrolase</keyword>
<feature type="domain" description="Beta-lactamase class A catalytic" evidence="1">
    <location>
        <begin position="16"/>
        <end position="133"/>
    </location>
</feature>
<dbReference type="Pfam" id="PF13354">
    <property type="entry name" value="Beta-lactamase2"/>
    <property type="match status" value="1"/>
</dbReference>
<evidence type="ECO:0000313" key="3">
    <source>
        <dbReference type="Proteomes" id="UP001367922"/>
    </source>
</evidence>
<evidence type="ECO:0000313" key="2">
    <source>
        <dbReference type="EMBL" id="MEI4828428.1"/>
    </source>
</evidence>
<evidence type="ECO:0000259" key="1">
    <source>
        <dbReference type="Pfam" id="PF13354"/>
    </source>
</evidence>
<dbReference type="Proteomes" id="UP001367922">
    <property type="component" value="Unassembled WGS sequence"/>
</dbReference>
<gene>
    <name evidence="2" type="ORF">WAX78_02995</name>
</gene>
<name>A0ABU8FR64_9BACI</name>
<dbReference type="InterPro" id="IPR045155">
    <property type="entry name" value="Beta-lactam_cat"/>
</dbReference>